<evidence type="ECO:0000313" key="3">
    <source>
        <dbReference type="Proteomes" id="UP001141806"/>
    </source>
</evidence>
<keyword evidence="1" id="KW-0472">Membrane</keyword>
<keyword evidence="1" id="KW-0812">Transmembrane</keyword>
<keyword evidence="3" id="KW-1185">Reference proteome</keyword>
<evidence type="ECO:0000256" key="1">
    <source>
        <dbReference type="SAM" id="Phobius"/>
    </source>
</evidence>
<keyword evidence="1" id="KW-1133">Transmembrane helix</keyword>
<sequence length="163" mass="18755">MDHYPLPSCDVFVCEFGLGFDHVVYQPVDNNEDTLAKKGDRNLNSRSVSCEENDNYIEDDVVGSTKIIVGRNSKNVFIKDVFQHQEDDRGKEFHRMPIELWCLQRKIRCSLVLLLRFLLKEALVVENLPIIIKMFKAPSVVSHLTSLSSLLFICFLFLFCLVA</sequence>
<dbReference type="Proteomes" id="UP001141806">
    <property type="component" value="Unassembled WGS sequence"/>
</dbReference>
<dbReference type="AlphaFoldDB" id="A0A9Q0KII5"/>
<organism evidence="2 3">
    <name type="scientific">Protea cynaroides</name>
    <dbReference type="NCBI Taxonomy" id="273540"/>
    <lineage>
        <taxon>Eukaryota</taxon>
        <taxon>Viridiplantae</taxon>
        <taxon>Streptophyta</taxon>
        <taxon>Embryophyta</taxon>
        <taxon>Tracheophyta</taxon>
        <taxon>Spermatophyta</taxon>
        <taxon>Magnoliopsida</taxon>
        <taxon>Proteales</taxon>
        <taxon>Proteaceae</taxon>
        <taxon>Protea</taxon>
    </lineage>
</organism>
<gene>
    <name evidence="2" type="ORF">NE237_004296</name>
</gene>
<name>A0A9Q0KII5_9MAGN</name>
<comment type="caution">
    <text evidence="2">The sequence shown here is derived from an EMBL/GenBank/DDBJ whole genome shotgun (WGS) entry which is preliminary data.</text>
</comment>
<evidence type="ECO:0000313" key="2">
    <source>
        <dbReference type="EMBL" id="KAJ4971197.1"/>
    </source>
</evidence>
<protein>
    <submittedName>
        <fullName evidence="2">Uncharacterized protein</fullName>
    </submittedName>
</protein>
<feature type="transmembrane region" description="Helical" evidence="1">
    <location>
        <begin position="144"/>
        <end position="162"/>
    </location>
</feature>
<dbReference type="EMBL" id="JAMYWD010000005">
    <property type="protein sequence ID" value="KAJ4971197.1"/>
    <property type="molecule type" value="Genomic_DNA"/>
</dbReference>
<proteinExistence type="predicted"/>
<accession>A0A9Q0KII5</accession>
<reference evidence="2" key="1">
    <citation type="journal article" date="2023" name="Plant J.">
        <title>The genome of the king protea, Protea cynaroides.</title>
        <authorList>
            <person name="Chang J."/>
            <person name="Duong T.A."/>
            <person name="Schoeman C."/>
            <person name="Ma X."/>
            <person name="Roodt D."/>
            <person name="Barker N."/>
            <person name="Li Z."/>
            <person name="Van de Peer Y."/>
            <person name="Mizrachi E."/>
        </authorList>
    </citation>
    <scope>NUCLEOTIDE SEQUENCE</scope>
    <source>
        <tissue evidence="2">Young leaves</tissue>
    </source>
</reference>